<keyword evidence="4" id="KW-1185">Reference proteome</keyword>
<dbReference type="FunFam" id="2.80.10.70:FF:000001">
    <property type="entry name" value="Spindlin 1"/>
    <property type="match status" value="1"/>
</dbReference>
<feature type="region of interest" description="Disordered" evidence="2">
    <location>
        <begin position="1"/>
        <end position="38"/>
    </location>
</feature>
<sequence length="328" mass="37817">MAYCSRSTSMMKKPLHIKGRPSVQKRDRSSLQKRKPAQPLESLENIVGHRISHGWKEGNEPVTQWNAIILYQVPTIPSLYLVKYDGIDCVYGLELYSDERILNLKILPNKVSFPLVTDTHFTNTIVGRKVIHTFEGKNGSEVEWRGTVLEEAPIMKTWFYITYGEDPVLYIYQLLDDYIEGNLHIMPECPQGEMTSEDDNDVLTGRCVNYNQRKGKVIYQVPTKPSWCFIKFDNDFHIYVYELEKNTLNENSSIQRYLRFLNNTALDSSMLLHMGDLDSINTKGASSADMLSTFQSQFSRLSNTISFQEDFVLHRDTVANLCKARMTL</sequence>
<dbReference type="GO" id="GO:0007276">
    <property type="term" value="P:gamete generation"/>
    <property type="evidence" value="ECO:0007669"/>
    <property type="project" value="InterPro"/>
</dbReference>
<comment type="similarity">
    <text evidence="1">Belongs to the SPIN/STSY family.</text>
</comment>
<comment type="caution">
    <text evidence="3">The sequence shown here is derived from an EMBL/GenBank/DDBJ whole genome shotgun (WGS) entry which is preliminary data.</text>
</comment>
<dbReference type="InterPro" id="IPR042567">
    <property type="entry name" value="SPIN/Ssty_sf"/>
</dbReference>
<dbReference type="InterPro" id="IPR003671">
    <property type="entry name" value="SPIN/Ssty"/>
</dbReference>
<protein>
    <submittedName>
        <fullName evidence="3">Uncharacterized protein</fullName>
    </submittedName>
</protein>
<dbReference type="PANTHER" id="PTHR10405">
    <property type="entry name" value="SPINDLIN"/>
    <property type="match status" value="1"/>
</dbReference>
<name>A0AAW0H0L4_MYOGA</name>
<feature type="compositionally biased region" description="Polar residues" evidence="2">
    <location>
        <begin position="1"/>
        <end position="10"/>
    </location>
</feature>
<organism evidence="3 4">
    <name type="scientific">Myodes glareolus</name>
    <name type="common">Bank vole</name>
    <name type="synonym">Clethrionomys glareolus</name>
    <dbReference type="NCBI Taxonomy" id="447135"/>
    <lineage>
        <taxon>Eukaryota</taxon>
        <taxon>Metazoa</taxon>
        <taxon>Chordata</taxon>
        <taxon>Craniata</taxon>
        <taxon>Vertebrata</taxon>
        <taxon>Euteleostomi</taxon>
        <taxon>Mammalia</taxon>
        <taxon>Eutheria</taxon>
        <taxon>Euarchontoglires</taxon>
        <taxon>Glires</taxon>
        <taxon>Rodentia</taxon>
        <taxon>Myomorpha</taxon>
        <taxon>Muroidea</taxon>
        <taxon>Cricetidae</taxon>
        <taxon>Arvicolinae</taxon>
        <taxon>Myodes</taxon>
    </lineage>
</organism>
<proteinExistence type="inferred from homology"/>
<dbReference type="Pfam" id="PF02513">
    <property type="entry name" value="Spin-Ssty"/>
    <property type="match status" value="3"/>
</dbReference>
<dbReference type="EMBL" id="JBBHLL010002538">
    <property type="protein sequence ID" value="KAK7795375.1"/>
    <property type="molecule type" value="Genomic_DNA"/>
</dbReference>
<evidence type="ECO:0000256" key="1">
    <source>
        <dbReference type="ARBA" id="ARBA00009467"/>
    </source>
</evidence>
<evidence type="ECO:0000313" key="4">
    <source>
        <dbReference type="Proteomes" id="UP001488838"/>
    </source>
</evidence>
<evidence type="ECO:0000256" key="2">
    <source>
        <dbReference type="SAM" id="MobiDB-lite"/>
    </source>
</evidence>
<dbReference type="AlphaFoldDB" id="A0AAW0H0L4"/>
<accession>A0AAW0H0L4</accession>
<dbReference type="Proteomes" id="UP001488838">
    <property type="component" value="Unassembled WGS sequence"/>
</dbReference>
<dbReference type="Gene3D" id="2.80.10.70">
    <property type="entry name" value="Spindlin/Ssty"/>
    <property type="match status" value="1"/>
</dbReference>
<reference evidence="3 4" key="1">
    <citation type="journal article" date="2023" name="bioRxiv">
        <title>Conserved and derived expression patterns and positive selection on dental genes reveal complex evolutionary context of ever-growing rodent molars.</title>
        <authorList>
            <person name="Calamari Z.T."/>
            <person name="Song A."/>
            <person name="Cohen E."/>
            <person name="Akter M."/>
            <person name="Roy R.D."/>
            <person name="Hallikas O."/>
            <person name="Christensen M.M."/>
            <person name="Li P."/>
            <person name="Marangoni P."/>
            <person name="Jernvall J."/>
            <person name="Klein O.D."/>
        </authorList>
    </citation>
    <scope>NUCLEOTIDE SEQUENCE [LARGE SCALE GENOMIC DNA]</scope>
    <source>
        <strain evidence="3">V071</strain>
    </source>
</reference>
<evidence type="ECO:0000313" key="3">
    <source>
        <dbReference type="EMBL" id="KAK7795375.1"/>
    </source>
</evidence>
<gene>
    <name evidence="3" type="ORF">U0070_009513</name>
</gene>